<dbReference type="OrthoDB" id="1732691at2759"/>
<comment type="catalytic activity">
    <reaction evidence="16">
        <text>L-leucine + 2-oxoglutarate = 4-methyl-2-oxopentanoate + L-glutamate</text>
        <dbReference type="Rhea" id="RHEA:18321"/>
        <dbReference type="ChEBI" id="CHEBI:16810"/>
        <dbReference type="ChEBI" id="CHEBI:17865"/>
        <dbReference type="ChEBI" id="CHEBI:29985"/>
        <dbReference type="ChEBI" id="CHEBI:57427"/>
        <dbReference type="EC" id="2.6.1.42"/>
    </reaction>
</comment>
<dbReference type="AlphaFoldDB" id="A0A1E4TCK5"/>
<comment type="similarity">
    <text evidence="5 14">Belongs to the class-IV pyridoxal-phosphate-dependent aminotransferase family.</text>
</comment>
<dbReference type="InterPro" id="IPR043132">
    <property type="entry name" value="BCAT-like_C"/>
</dbReference>
<dbReference type="InterPro" id="IPR001544">
    <property type="entry name" value="Aminotrans_IV"/>
</dbReference>
<dbReference type="NCBIfam" id="TIGR01123">
    <property type="entry name" value="ilvE_II"/>
    <property type="match status" value="1"/>
</dbReference>
<protein>
    <recommendedName>
        <fullName evidence="16">Branched-chain-amino-acid aminotransferase</fullName>
        <ecNumber evidence="16">2.6.1.42</ecNumber>
    </recommendedName>
</protein>
<comment type="pathway">
    <text evidence="4">Amino-acid biosynthesis; L-leucine biosynthesis; L-leucine from 3-methyl-2-oxobutanoate: step 4/4.</text>
</comment>
<evidence type="ECO:0000256" key="5">
    <source>
        <dbReference type="ARBA" id="ARBA00009320"/>
    </source>
</evidence>
<keyword evidence="18" id="KW-1185">Reference proteome</keyword>
<comment type="cofactor">
    <cofactor evidence="1 15">
        <name>pyridoxal 5'-phosphate</name>
        <dbReference type="ChEBI" id="CHEBI:597326"/>
    </cofactor>
</comment>
<name>A0A1E4TCK5_9ASCO</name>
<evidence type="ECO:0000256" key="8">
    <source>
        <dbReference type="ARBA" id="ARBA00022679"/>
    </source>
</evidence>
<evidence type="ECO:0000256" key="14">
    <source>
        <dbReference type="RuleBase" id="RU004106"/>
    </source>
</evidence>
<dbReference type="GO" id="GO:0009098">
    <property type="term" value="P:L-leucine biosynthetic process"/>
    <property type="evidence" value="ECO:0007669"/>
    <property type="project" value="TreeGrafter"/>
</dbReference>
<dbReference type="FunFam" id="3.30.470.10:FF:000005">
    <property type="entry name" value="Branched-chain-amino-acid aminotransferase"/>
    <property type="match status" value="1"/>
</dbReference>
<keyword evidence="7 16" id="KW-0028">Amino-acid biosynthesis</keyword>
<dbReference type="InterPro" id="IPR033939">
    <property type="entry name" value="BCAT_family"/>
</dbReference>
<dbReference type="GO" id="GO:0009083">
    <property type="term" value="P:branched-chain amino acid catabolic process"/>
    <property type="evidence" value="ECO:0007669"/>
    <property type="project" value="UniProtKB-ARBA"/>
</dbReference>
<comment type="catalytic activity">
    <reaction evidence="16">
        <text>L-isoleucine + 2-oxoglutarate = (S)-3-methyl-2-oxopentanoate + L-glutamate</text>
        <dbReference type="Rhea" id="RHEA:24801"/>
        <dbReference type="ChEBI" id="CHEBI:16810"/>
        <dbReference type="ChEBI" id="CHEBI:29985"/>
        <dbReference type="ChEBI" id="CHEBI:35146"/>
        <dbReference type="ChEBI" id="CHEBI:58045"/>
        <dbReference type="EC" id="2.6.1.42"/>
    </reaction>
</comment>
<gene>
    <name evidence="17" type="ORF">CANCADRAFT_139987</name>
</gene>
<sequence length="388" mass="42915">MFRLKSNSLCSRSLGKRGLADLSAAALQIARTKSPKKKLPKDQLDFGRTFIDHMLKINWNSTDGWQAPQIEAHGPLVLDPSAAVFHYAFECFEGLKAYRAVDGSLRLFRPDKNMARLNKSSTRIALPSFNGQELIKLIGELVKLDQDWIPEGQGYSLYLRPNMIGTEAALGVHKPSDAMLYVIASPVGPYYKTGFKAVRLEATDNVVRAWPGGVGDKKLGANYAPCIVPQAEAEKRGFQQNLWIFGPEKHITEVGTMNAFFVVKDKSTGKNELITAPLDGTILEGVTRDSILALARERLSSDEWIVSERYASILDIAEAAKEGRLVEAFGAGTAAIVSPIKYIEYHGQGIDIPLQEGKEAGKLTETILKWITDIQYGIEEHPWSVRIN</sequence>
<dbReference type="PROSITE" id="PS00770">
    <property type="entry name" value="AA_TRANSFER_CLASS_4"/>
    <property type="match status" value="1"/>
</dbReference>
<dbReference type="InterPro" id="IPR005786">
    <property type="entry name" value="B_amino_transII"/>
</dbReference>
<reference evidence="18" key="1">
    <citation type="submission" date="2016-02" db="EMBL/GenBank/DDBJ databases">
        <title>Comparative genomics of biotechnologically important yeasts.</title>
        <authorList>
            <consortium name="DOE Joint Genome Institute"/>
            <person name="Riley R."/>
            <person name="Haridas S."/>
            <person name="Wolfe K.H."/>
            <person name="Lopes M.R."/>
            <person name="Hittinger C.T."/>
            <person name="Goker M."/>
            <person name="Salamov A."/>
            <person name="Wisecaver J."/>
            <person name="Long T.M."/>
            <person name="Aerts A.L."/>
            <person name="Barry K."/>
            <person name="Choi C."/>
            <person name="Clum A."/>
            <person name="Coughlan A.Y."/>
            <person name="Deshpande S."/>
            <person name="Douglass A.P."/>
            <person name="Hanson S.J."/>
            <person name="Klenk H.-P."/>
            <person name="Labutti K."/>
            <person name="Lapidus A."/>
            <person name="Lindquist E."/>
            <person name="Lipzen A."/>
            <person name="Meier-Kolthoff J.P."/>
            <person name="Ohm R.A."/>
            <person name="Otillar R.P."/>
            <person name="Pangilinan J."/>
            <person name="Peng Y."/>
            <person name="Rokas A."/>
            <person name="Rosa C.A."/>
            <person name="Scheuner C."/>
            <person name="Sibirny A.A."/>
            <person name="Slot J.C."/>
            <person name="Stielow J.B."/>
            <person name="Sun H."/>
            <person name="Kurtzman C.P."/>
            <person name="Blackwell M."/>
            <person name="Jeffries T.W."/>
            <person name="Grigoriev I.V."/>
        </authorList>
    </citation>
    <scope>NUCLEOTIDE SEQUENCE [LARGE SCALE GENOMIC DNA]</scope>
    <source>
        <strain evidence="18">NRRL Y-17796</strain>
    </source>
</reference>
<evidence type="ECO:0000256" key="12">
    <source>
        <dbReference type="ARBA" id="ARBA00060556"/>
    </source>
</evidence>
<dbReference type="Proteomes" id="UP000095023">
    <property type="component" value="Unassembled WGS sequence"/>
</dbReference>
<keyword evidence="6 16" id="KW-0032">Aminotransferase</keyword>
<evidence type="ECO:0000256" key="1">
    <source>
        <dbReference type="ARBA" id="ARBA00001933"/>
    </source>
</evidence>
<comment type="pathway">
    <text evidence="2">Amino-acid biosynthesis; L-isoleucine biosynthesis; L-isoleucine from 2-oxobutanoate: step 4/4.</text>
</comment>
<dbReference type="GO" id="GO:0010326">
    <property type="term" value="F:methionine-oxo-acid transaminase activity"/>
    <property type="evidence" value="ECO:0007669"/>
    <property type="project" value="RHEA"/>
</dbReference>
<evidence type="ECO:0000256" key="13">
    <source>
        <dbReference type="PIRSR" id="PIRSR006468-1"/>
    </source>
</evidence>
<evidence type="ECO:0000256" key="7">
    <source>
        <dbReference type="ARBA" id="ARBA00022605"/>
    </source>
</evidence>
<evidence type="ECO:0000256" key="10">
    <source>
        <dbReference type="ARBA" id="ARBA00023304"/>
    </source>
</evidence>
<dbReference type="GO" id="GO:0052655">
    <property type="term" value="F:L-valine-2-oxoglutarate transaminase activity"/>
    <property type="evidence" value="ECO:0007669"/>
    <property type="project" value="RHEA"/>
</dbReference>
<dbReference type="InterPro" id="IPR043131">
    <property type="entry name" value="BCAT-like_N"/>
</dbReference>
<evidence type="ECO:0000256" key="2">
    <source>
        <dbReference type="ARBA" id="ARBA00004824"/>
    </source>
</evidence>
<dbReference type="Gene3D" id="3.30.470.10">
    <property type="match status" value="1"/>
</dbReference>
<feature type="modified residue" description="N6-(pyridoxal phosphate)lysine" evidence="13">
    <location>
        <position position="218"/>
    </location>
</feature>
<evidence type="ECO:0000256" key="15">
    <source>
        <dbReference type="RuleBase" id="RU004516"/>
    </source>
</evidence>
<dbReference type="InterPro" id="IPR036038">
    <property type="entry name" value="Aminotransferase-like"/>
</dbReference>
<dbReference type="GO" id="GO:0052654">
    <property type="term" value="F:L-leucine-2-oxoglutarate transaminase activity"/>
    <property type="evidence" value="ECO:0007669"/>
    <property type="project" value="RHEA"/>
</dbReference>
<dbReference type="GO" id="GO:0005739">
    <property type="term" value="C:mitochondrion"/>
    <property type="evidence" value="ECO:0007669"/>
    <property type="project" value="TreeGrafter"/>
</dbReference>
<evidence type="ECO:0000256" key="3">
    <source>
        <dbReference type="ARBA" id="ARBA00004931"/>
    </source>
</evidence>
<dbReference type="GO" id="GO:0052656">
    <property type="term" value="F:L-isoleucine-2-oxoglutarate transaminase activity"/>
    <property type="evidence" value="ECO:0007669"/>
    <property type="project" value="RHEA"/>
</dbReference>
<organism evidence="17 18">
    <name type="scientific">Tortispora caseinolytica NRRL Y-17796</name>
    <dbReference type="NCBI Taxonomy" id="767744"/>
    <lineage>
        <taxon>Eukaryota</taxon>
        <taxon>Fungi</taxon>
        <taxon>Dikarya</taxon>
        <taxon>Ascomycota</taxon>
        <taxon>Saccharomycotina</taxon>
        <taxon>Trigonopsidomycetes</taxon>
        <taxon>Trigonopsidales</taxon>
        <taxon>Trigonopsidaceae</taxon>
        <taxon>Tortispora</taxon>
    </lineage>
</organism>
<comment type="catalytic activity">
    <reaction evidence="16">
        <text>L-valine + 2-oxoglutarate = 3-methyl-2-oxobutanoate + L-glutamate</text>
        <dbReference type="Rhea" id="RHEA:24813"/>
        <dbReference type="ChEBI" id="CHEBI:11851"/>
        <dbReference type="ChEBI" id="CHEBI:16810"/>
        <dbReference type="ChEBI" id="CHEBI:29985"/>
        <dbReference type="ChEBI" id="CHEBI:57762"/>
        <dbReference type="EC" id="2.6.1.42"/>
    </reaction>
</comment>
<keyword evidence="8 16" id="KW-0808">Transferase</keyword>
<dbReference type="SUPFAM" id="SSF56752">
    <property type="entry name" value="D-aminoacid aminotransferase-like PLP-dependent enzymes"/>
    <property type="match status" value="1"/>
</dbReference>
<evidence type="ECO:0000313" key="18">
    <source>
        <dbReference type="Proteomes" id="UP000095023"/>
    </source>
</evidence>
<evidence type="ECO:0000313" key="17">
    <source>
        <dbReference type="EMBL" id="ODV89479.1"/>
    </source>
</evidence>
<dbReference type="PANTHER" id="PTHR11825">
    <property type="entry name" value="SUBGROUP IIII AMINOTRANSFERASE"/>
    <property type="match status" value="1"/>
</dbReference>
<dbReference type="InterPro" id="IPR018300">
    <property type="entry name" value="Aminotrans_IV_CS"/>
</dbReference>
<dbReference type="GO" id="GO:0009099">
    <property type="term" value="P:L-valine biosynthetic process"/>
    <property type="evidence" value="ECO:0007669"/>
    <property type="project" value="TreeGrafter"/>
</dbReference>
<evidence type="ECO:0000256" key="4">
    <source>
        <dbReference type="ARBA" id="ARBA00005072"/>
    </source>
</evidence>
<comment type="pathway">
    <text evidence="12">Amino-acid biosynthesis; L-methionine biosynthesis via salvage pathway; L-methionine from S-methyl-5-thio-alpha-D-ribose 1-phosphate: step 6/6.</text>
</comment>
<comment type="catalytic activity">
    <reaction evidence="11">
        <text>a 2-oxocarboxylate + L-methionine = 4-methylsulfanyl-2-oxobutanoate + an L-alpha-amino acid</text>
        <dbReference type="Rhea" id="RHEA:31763"/>
        <dbReference type="ChEBI" id="CHEBI:16723"/>
        <dbReference type="ChEBI" id="CHEBI:35179"/>
        <dbReference type="ChEBI" id="CHEBI:57844"/>
        <dbReference type="ChEBI" id="CHEBI:59869"/>
    </reaction>
    <physiologicalReaction direction="right-to-left" evidence="11">
        <dbReference type="Rhea" id="RHEA:31765"/>
    </physiologicalReaction>
</comment>
<accession>A0A1E4TCK5</accession>
<dbReference type="PIRSF" id="PIRSF006468">
    <property type="entry name" value="BCAT1"/>
    <property type="match status" value="1"/>
</dbReference>
<dbReference type="EMBL" id="KV453843">
    <property type="protein sequence ID" value="ODV89479.1"/>
    <property type="molecule type" value="Genomic_DNA"/>
</dbReference>
<comment type="pathway">
    <text evidence="3">Amino-acid biosynthesis; L-valine biosynthesis; L-valine from pyruvate: step 4/4.</text>
</comment>
<keyword evidence="10 16" id="KW-0100">Branched-chain amino acid biosynthesis</keyword>
<dbReference type="PANTHER" id="PTHR11825:SF44">
    <property type="entry name" value="BRANCHED-CHAIN-AMINO-ACID AMINOTRANSFERASE"/>
    <property type="match status" value="1"/>
</dbReference>
<dbReference type="EC" id="2.6.1.42" evidence="16"/>
<evidence type="ECO:0000256" key="16">
    <source>
        <dbReference type="RuleBase" id="RU004517"/>
    </source>
</evidence>
<dbReference type="Gene3D" id="3.20.10.10">
    <property type="entry name" value="D-amino Acid Aminotransferase, subunit A, domain 2"/>
    <property type="match status" value="1"/>
</dbReference>
<dbReference type="NCBIfam" id="NF009897">
    <property type="entry name" value="PRK13357.1"/>
    <property type="match status" value="1"/>
</dbReference>
<evidence type="ECO:0000256" key="6">
    <source>
        <dbReference type="ARBA" id="ARBA00022576"/>
    </source>
</evidence>
<proteinExistence type="inferred from homology"/>
<dbReference type="CDD" id="cd01557">
    <property type="entry name" value="BCAT_beta_family"/>
    <property type="match status" value="1"/>
</dbReference>
<keyword evidence="9 15" id="KW-0663">Pyridoxal phosphate</keyword>
<evidence type="ECO:0000256" key="11">
    <source>
        <dbReference type="ARBA" id="ARBA00051136"/>
    </source>
</evidence>
<dbReference type="FunFam" id="3.20.10.10:FF:000004">
    <property type="entry name" value="Branched-chain-amino-acid aminotransferase"/>
    <property type="match status" value="1"/>
</dbReference>
<evidence type="ECO:0000256" key="9">
    <source>
        <dbReference type="ARBA" id="ARBA00022898"/>
    </source>
</evidence>
<dbReference type="Pfam" id="PF01063">
    <property type="entry name" value="Aminotran_4"/>
    <property type="match status" value="1"/>
</dbReference>